<accession>A0ABV1A9B4</accession>
<proteinExistence type="predicted"/>
<dbReference type="EMBL" id="JAHRIP010086154">
    <property type="protein sequence ID" value="MEQ2315134.1"/>
    <property type="molecule type" value="Genomic_DNA"/>
</dbReference>
<name>A0ABV1A9B4_9TELE</name>
<comment type="caution">
    <text evidence="2">The sequence shown here is derived from an EMBL/GenBank/DDBJ whole genome shotgun (WGS) entry which is preliminary data.</text>
</comment>
<reference evidence="2 3" key="1">
    <citation type="submission" date="2021-06" db="EMBL/GenBank/DDBJ databases">
        <authorList>
            <person name="Palmer J.M."/>
        </authorList>
    </citation>
    <scope>NUCLEOTIDE SEQUENCE [LARGE SCALE GENOMIC DNA]</scope>
    <source>
        <strain evidence="2 3">AS_MEX2019</strain>
        <tissue evidence="2">Muscle</tissue>
    </source>
</reference>
<protein>
    <submittedName>
        <fullName evidence="2">Uncharacterized protein</fullName>
    </submittedName>
</protein>
<feature type="region of interest" description="Disordered" evidence="1">
    <location>
        <begin position="23"/>
        <end position="47"/>
    </location>
</feature>
<feature type="non-terminal residue" evidence="2">
    <location>
        <position position="1"/>
    </location>
</feature>
<gene>
    <name evidence="2" type="ORF">AMECASPLE_019055</name>
</gene>
<evidence type="ECO:0000313" key="3">
    <source>
        <dbReference type="Proteomes" id="UP001469553"/>
    </source>
</evidence>
<keyword evidence="3" id="KW-1185">Reference proteome</keyword>
<dbReference type="Proteomes" id="UP001469553">
    <property type="component" value="Unassembled WGS sequence"/>
</dbReference>
<evidence type="ECO:0000313" key="2">
    <source>
        <dbReference type="EMBL" id="MEQ2315134.1"/>
    </source>
</evidence>
<evidence type="ECO:0000256" key="1">
    <source>
        <dbReference type="SAM" id="MobiDB-lite"/>
    </source>
</evidence>
<organism evidence="2 3">
    <name type="scientific">Ameca splendens</name>
    <dbReference type="NCBI Taxonomy" id="208324"/>
    <lineage>
        <taxon>Eukaryota</taxon>
        <taxon>Metazoa</taxon>
        <taxon>Chordata</taxon>
        <taxon>Craniata</taxon>
        <taxon>Vertebrata</taxon>
        <taxon>Euteleostomi</taxon>
        <taxon>Actinopterygii</taxon>
        <taxon>Neopterygii</taxon>
        <taxon>Teleostei</taxon>
        <taxon>Neoteleostei</taxon>
        <taxon>Acanthomorphata</taxon>
        <taxon>Ovalentaria</taxon>
        <taxon>Atherinomorphae</taxon>
        <taxon>Cyprinodontiformes</taxon>
        <taxon>Goodeidae</taxon>
        <taxon>Ameca</taxon>
    </lineage>
</organism>
<sequence length="80" mass="8754">ITSSPLTLRFVFLDQSVADADSSSIVPHKATDDPVDTNPAADRRKQSWHAPVIAKTAVPSKEGLSLWASFGHLKRRSELQ</sequence>
<feature type="non-terminal residue" evidence="2">
    <location>
        <position position="80"/>
    </location>
</feature>